<dbReference type="Pfam" id="PF21948">
    <property type="entry name" value="LplA-B_cat"/>
    <property type="match status" value="1"/>
</dbReference>
<dbReference type="NCBIfam" id="TIGR00545">
    <property type="entry name" value="lipoyltrans"/>
    <property type="match status" value="1"/>
</dbReference>
<protein>
    <recommendedName>
        <fullName evidence="3">lipoate--protein ligase</fullName>
        <ecNumber evidence="3">6.3.1.20</ecNumber>
    </recommendedName>
</protein>
<feature type="domain" description="BPL/LPL catalytic" evidence="8">
    <location>
        <begin position="40"/>
        <end position="223"/>
    </location>
</feature>
<dbReference type="Proteomes" id="UP001549162">
    <property type="component" value="Unassembled WGS sequence"/>
</dbReference>
<dbReference type="InterPro" id="IPR019491">
    <property type="entry name" value="Lipoate_protein_ligase_C"/>
</dbReference>
<dbReference type="InterPro" id="IPR004143">
    <property type="entry name" value="BPL_LPL_catalytic"/>
</dbReference>
<evidence type="ECO:0000256" key="5">
    <source>
        <dbReference type="ARBA" id="ARBA00022741"/>
    </source>
</evidence>
<dbReference type="RefSeq" id="WP_354368602.1">
    <property type="nucleotide sequence ID" value="NZ_JBEPMA010000009.1"/>
</dbReference>
<evidence type="ECO:0000256" key="6">
    <source>
        <dbReference type="ARBA" id="ARBA00022840"/>
    </source>
</evidence>
<dbReference type="SUPFAM" id="SSF55681">
    <property type="entry name" value="Class II aaRS and biotin synthetases"/>
    <property type="match status" value="1"/>
</dbReference>
<evidence type="ECO:0000256" key="4">
    <source>
        <dbReference type="ARBA" id="ARBA00022598"/>
    </source>
</evidence>
<evidence type="ECO:0000256" key="7">
    <source>
        <dbReference type="ARBA" id="ARBA00048037"/>
    </source>
</evidence>
<dbReference type="Gene3D" id="3.30.930.10">
    <property type="entry name" value="Bira Bifunctional Protein, Domain 2"/>
    <property type="match status" value="1"/>
</dbReference>
<dbReference type="PANTHER" id="PTHR12561:SF3">
    <property type="entry name" value="LIPOYLTRANSFERASE 1, MITOCHONDRIAL"/>
    <property type="match status" value="1"/>
</dbReference>
<organism evidence="9 10">
    <name type="scientific">Peptoniphilus olsenii</name>
    <dbReference type="NCBI Taxonomy" id="411570"/>
    <lineage>
        <taxon>Bacteria</taxon>
        <taxon>Bacillati</taxon>
        <taxon>Bacillota</taxon>
        <taxon>Tissierellia</taxon>
        <taxon>Tissierellales</taxon>
        <taxon>Peptoniphilaceae</taxon>
        <taxon>Peptoniphilus</taxon>
    </lineage>
</organism>
<name>A0ABV2JDD6_9FIRM</name>
<dbReference type="GO" id="GO:0016979">
    <property type="term" value="F:lipoate-protein ligase activity"/>
    <property type="evidence" value="ECO:0007669"/>
    <property type="project" value="UniProtKB-EC"/>
</dbReference>
<keyword evidence="5" id="KW-0547">Nucleotide-binding</keyword>
<evidence type="ECO:0000256" key="3">
    <source>
        <dbReference type="ARBA" id="ARBA00012367"/>
    </source>
</evidence>
<keyword evidence="10" id="KW-1185">Reference proteome</keyword>
<evidence type="ECO:0000313" key="10">
    <source>
        <dbReference type="Proteomes" id="UP001549162"/>
    </source>
</evidence>
<evidence type="ECO:0000313" key="9">
    <source>
        <dbReference type="EMBL" id="MET3617809.1"/>
    </source>
</evidence>
<dbReference type="Gene3D" id="3.30.390.50">
    <property type="entry name" value="CO dehydrogenase flavoprotein, C-terminal domain"/>
    <property type="match status" value="1"/>
</dbReference>
<dbReference type="PANTHER" id="PTHR12561">
    <property type="entry name" value="LIPOATE-PROTEIN LIGASE"/>
    <property type="match status" value="1"/>
</dbReference>
<dbReference type="InterPro" id="IPR004562">
    <property type="entry name" value="LipoylTrfase_LipoateP_Ligase"/>
</dbReference>
<dbReference type="EC" id="6.3.1.20" evidence="3"/>
<reference evidence="9 10" key="1">
    <citation type="submission" date="2024-06" db="EMBL/GenBank/DDBJ databases">
        <title>Genomic Encyclopedia of Type Strains, Phase IV (KMG-IV): sequencing the most valuable type-strain genomes for metagenomic binning, comparative biology and taxonomic classification.</title>
        <authorList>
            <person name="Goeker M."/>
        </authorList>
    </citation>
    <scope>NUCLEOTIDE SEQUENCE [LARGE SCALE GENOMIC DNA]</scope>
    <source>
        <strain evidence="9 10">DSM 21460</strain>
    </source>
</reference>
<keyword evidence="6" id="KW-0067">ATP-binding</keyword>
<evidence type="ECO:0000256" key="1">
    <source>
        <dbReference type="ARBA" id="ARBA00005085"/>
    </source>
</evidence>
<comment type="caution">
    <text evidence="9">The sequence shown here is derived from an EMBL/GenBank/DDBJ whole genome shotgun (WGS) entry which is preliminary data.</text>
</comment>
<dbReference type="EMBL" id="JBEPMA010000009">
    <property type="protein sequence ID" value="MET3617809.1"/>
    <property type="molecule type" value="Genomic_DNA"/>
</dbReference>
<accession>A0ABV2JDD6</accession>
<dbReference type="PROSITE" id="PS51733">
    <property type="entry name" value="BPL_LPL_CATALYTIC"/>
    <property type="match status" value="1"/>
</dbReference>
<comment type="pathway">
    <text evidence="2">Protein modification; protein lipoylation via exogenous pathway; protein N(6)-(lipoyl)lysine from lipoate: step 1/2.</text>
</comment>
<gene>
    <name evidence="9" type="ORF">ABID14_001444</name>
</gene>
<dbReference type="Pfam" id="PF10437">
    <property type="entry name" value="Lip_prot_lig_C"/>
    <property type="match status" value="1"/>
</dbReference>
<evidence type="ECO:0000256" key="2">
    <source>
        <dbReference type="ARBA" id="ARBA00005124"/>
    </source>
</evidence>
<comment type="pathway">
    <text evidence="1">Protein modification; protein lipoylation via exogenous pathway; protein N(6)-(lipoyl)lysine from lipoate: step 2/2.</text>
</comment>
<dbReference type="InterPro" id="IPR045864">
    <property type="entry name" value="aa-tRNA-synth_II/BPL/LPL"/>
</dbReference>
<dbReference type="SUPFAM" id="SSF82649">
    <property type="entry name" value="SufE/NifU"/>
    <property type="match status" value="1"/>
</dbReference>
<evidence type="ECO:0000259" key="8">
    <source>
        <dbReference type="PROSITE" id="PS51733"/>
    </source>
</evidence>
<sequence length="318" mass="37078">MLKLFTKMSTHVMKSTIIDLNSNNPYENVATEYDYYNNIKEDEIIFLLWQNESCVVIGRNQNIFRELDLEYITKNKISPVRRFTGGGCVYHDLGNLNFTFISSQKNKDLDLWMKILLNALELSDIQAKKEGRNDLLCNGKKFSGMAWLEDEEKFMIHGTLMVNLDLSVLGKCLTPDYSKFIGKGIKSVKSRVCNLSDINKEITVTQLKENLVKSFRTFYPNTIIEKQKESTNQQKISQAIQKEEWIYGKNEKAELQKTYFVDNKPINLDIWIENDIINKLEIYSDSLNLRAIDKLKNSLLHKKYLEVDINQIIKNIFN</sequence>
<proteinExistence type="predicted"/>
<dbReference type="CDD" id="cd16443">
    <property type="entry name" value="LplA"/>
    <property type="match status" value="1"/>
</dbReference>
<keyword evidence="4 9" id="KW-0436">Ligase</keyword>
<comment type="catalytic activity">
    <reaction evidence="7">
        <text>L-lysyl-[lipoyl-carrier protein] + (R)-lipoate + ATP = N(6)-[(R)-lipoyl]-L-lysyl-[lipoyl-carrier protein] + AMP + diphosphate + H(+)</text>
        <dbReference type="Rhea" id="RHEA:49288"/>
        <dbReference type="Rhea" id="RHEA-COMP:10500"/>
        <dbReference type="Rhea" id="RHEA-COMP:10502"/>
        <dbReference type="ChEBI" id="CHEBI:15378"/>
        <dbReference type="ChEBI" id="CHEBI:29969"/>
        <dbReference type="ChEBI" id="CHEBI:30616"/>
        <dbReference type="ChEBI" id="CHEBI:33019"/>
        <dbReference type="ChEBI" id="CHEBI:83088"/>
        <dbReference type="ChEBI" id="CHEBI:83099"/>
        <dbReference type="ChEBI" id="CHEBI:456215"/>
        <dbReference type="EC" id="6.3.1.20"/>
    </reaction>
</comment>